<sequence>MSRVKEGRENAGEFDIWHIIWNYETSGKQLTTDGGIVMRPVILEVCDNEGKLGVAGFVEGVFPEQGIPTEGQTIEFLPGVKGRVREAFDLEVKDRRISIRVEASEDAITRLKQHILPGKYNEFPAPWKVG</sequence>
<proteinExistence type="predicted"/>
<comment type="caution">
    <text evidence="1">The sequence shown here is derived from an EMBL/GenBank/DDBJ whole genome shotgun (WGS) entry which is preliminary data.</text>
</comment>
<name>A0A1F6DW49_9BACT</name>
<evidence type="ECO:0000313" key="1">
    <source>
        <dbReference type="EMBL" id="OGG65665.1"/>
    </source>
</evidence>
<reference evidence="1 2" key="1">
    <citation type="journal article" date="2016" name="Nat. Commun.">
        <title>Thousands of microbial genomes shed light on interconnected biogeochemical processes in an aquifer system.</title>
        <authorList>
            <person name="Anantharaman K."/>
            <person name="Brown C.T."/>
            <person name="Hug L.A."/>
            <person name="Sharon I."/>
            <person name="Castelle C.J."/>
            <person name="Probst A.J."/>
            <person name="Thomas B.C."/>
            <person name="Singh A."/>
            <person name="Wilkins M.J."/>
            <person name="Karaoz U."/>
            <person name="Brodie E.L."/>
            <person name="Williams K.H."/>
            <person name="Hubbard S.S."/>
            <person name="Banfield J.F."/>
        </authorList>
    </citation>
    <scope>NUCLEOTIDE SEQUENCE [LARGE SCALE GENOMIC DNA]</scope>
</reference>
<gene>
    <name evidence="1" type="ORF">A3D71_01285</name>
</gene>
<protein>
    <submittedName>
        <fullName evidence="1">Uncharacterized protein</fullName>
    </submittedName>
</protein>
<dbReference type="Proteomes" id="UP000177652">
    <property type="component" value="Unassembled WGS sequence"/>
</dbReference>
<dbReference type="AlphaFoldDB" id="A0A1F6DW49"/>
<accession>A0A1F6DW49</accession>
<evidence type="ECO:0000313" key="2">
    <source>
        <dbReference type="Proteomes" id="UP000177652"/>
    </source>
</evidence>
<dbReference type="EMBL" id="MFLK01000038">
    <property type="protein sequence ID" value="OGG65665.1"/>
    <property type="molecule type" value="Genomic_DNA"/>
</dbReference>
<organism evidence="1 2">
    <name type="scientific">Candidatus Kaiserbacteria bacterium RIFCSPHIGHO2_02_FULL_55_20</name>
    <dbReference type="NCBI Taxonomy" id="1798497"/>
    <lineage>
        <taxon>Bacteria</taxon>
        <taxon>Candidatus Kaiseribacteriota</taxon>
    </lineage>
</organism>
<dbReference type="STRING" id="1798497.A3D71_01285"/>